<dbReference type="Proteomes" id="UP000000263">
    <property type="component" value="Chromosome"/>
</dbReference>
<dbReference type="PANTHER" id="PTHR10584">
    <property type="entry name" value="SUGAR KINASE"/>
    <property type="match status" value="1"/>
</dbReference>
<dbReference type="KEGG" id="rca:Rcas_1429"/>
<dbReference type="PROSITE" id="PS00584">
    <property type="entry name" value="PFKB_KINASES_2"/>
    <property type="match status" value="1"/>
</dbReference>
<evidence type="ECO:0000313" key="5">
    <source>
        <dbReference type="Proteomes" id="UP000000263"/>
    </source>
</evidence>
<dbReference type="InterPro" id="IPR011611">
    <property type="entry name" value="PfkB_dom"/>
</dbReference>
<dbReference type="SUPFAM" id="SSF53613">
    <property type="entry name" value="Ribokinase-like"/>
    <property type="match status" value="1"/>
</dbReference>
<dbReference type="OrthoDB" id="9776822at2"/>
<dbReference type="RefSeq" id="WP_012119952.1">
    <property type="nucleotide sequence ID" value="NC_009767.1"/>
</dbReference>
<dbReference type="eggNOG" id="COG0524">
    <property type="taxonomic scope" value="Bacteria"/>
</dbReference>
<dbReference type="STRING" id="383372.Rcas_1429"/>
<dbReference type="PANTHER" id="PTHR10584:SF166">
    <property type="entry name" value="RIBOKINASE"/>
    <property type="match status" value="1"/>
</dbReference>
<keyword evidence="5" id="KW-1185">Reference proteome</keyword>
<keyword evidence="1" id="KW-0808">Transferase</keyword>
<protein>
    <submittedName>
        <fullName evidence="4">PfkB domain protein</fullName>
    </submittedName>
</protein>
<sequence>MTIPDYLLIGHMTRDVLFDGSYAPGGTALYAALTARRLGRRVGVVSARAAIPPDWSADIAVAFAATMDAPIFENRYTPQGRVQLLHADSGVLTLDNVPAAWRSARIVHLAPILAETPEHLVNAFPDALLGMTPQGMMRAWNAPFPAPITYQPWDPPPHVLARIDALVLSIEDVRFDEALAHAYARYCPIVALTRGAAGATLFIYGEPHYIDACPAIERDPTGAGDVFAAALLVRLDETGDPLEAARFAACIAARSVEGVGPGAIPYREDVER</sequence>
<organism evidence="4 5">
    <name type="scientific">Roseiflexus castenholzii (strain DSM 13941 / HLO8)</name>
    <dbReference type="NCBI Taxonomy" id="383372"/>
    <lineage>
        <taxon>Bacteria</taxon>
        <taxon>Bacillati</taxon>
        <taxon>Chloroflexota</taxon>
        <taxon>Chloroflexia</taxon>
        <taxon>Chloroflexales</taxon>
        <taxon>Roseiflexineae</taxon>
        <taxon>Roseiflexaceae</taxon>
        <taxon>Roseiflexus</taxon>
    </lineage>
</organism>
<dbReference type="InterPro" id="IPR002173">
    <property type="entry name" value="Carboh/pur_kinase_PfkB_CS"/>
</dbReference>
<dbReference type="Gene3D" id="3.40.1190.20">
    <property type="match status" value="1"/>
</dbReference>
<evidence type="ECO:0000259" key="3">
    <source>
        <dbReference type="Pfam" id="PF00294"/>
    </source>
</evidence>
<dbReference type="HOGENOM" id="CLU_065902_1_0_0"/>
<proteinExistence type="predicted"/>
<dbReference type="GO" id="GO:0016301">
    <property type="term" value="F:kinase activity"/>
    <property type="evidence" value="ECO:0007669"/>
    <property type="project" value="UniProtKB-KW"/>
</dbReference>
<feature type="domain" description="Carbohydrate kinase PfkB" evidence="3">
    <location>
        <begin position="185"/>
        <end position="262"/>
    </location>
</feature>
<keyword evidence="2" id="KW-0418">Kinase</keyword>
<evidence type="ECO:0000256" key="2">
    <source>
        <dbReference type="ARBA" id="ARBA00022777"/>
    </source>
</evidence>
<dbReference type="AlphaFoldDB" id="A7NJ58"/>
<name>A7NJ58_ROSCS</name>
<dbReference type="GO" id="GO:0005829">
    <property type="term" value="C:cytosol"/>
    <property type="evidence" value="ECO:0007669"/>
    <property type="project" value="TreeGrafter"/>
</dbReference>
<evidence type="ECO:0000313" key="4">
    <source>
        <dbReference type="EMBL" id="ABU57524.1"/>
    </source>
</evidence>
<dbReference type="InterPro" id="IPR029056">
    <property type="entry name" value="Ribokinase-like"/>
</dbReference>
<evidence type="ECO:0000256" key="1">
    <source>
        <dbReference type="ARBA" id="ARBA00022679"/>
    </source>
</evidence>
<dbReference type="EMBL" id="CP000804">
    <property type="protein sequence ID" value="ABU57524.1"/>
    <property type="molecule type" value="Genomic_DNA"/>
</dbReference>
<dbReference type="Pfam" id="PF00294">
    <property type="entry name" value="PfkB"/>
    <property type="match status" value="1"/>
</dbReference>
<reference evidence="4 5" key="1">
    <citation type="submission" date="2007-08" db="EMBL/GenBank/DDBJ databases">
        <title>Complete sequence of Roseiflexus castenholzii DSM 13941.</title>
        <authorList>
            <consortium name="US DOE Joint Genome Institute"/>
            <person name="Copeland A."/>
            <person name="Lucas S."/>
            <person name="Lapidus A."/>
            <person name="Barry K."/>
            <person name="Glavina del Rio T."/>
            <person name="Dalin E."/>
            <person name="Tice H."/>
            <person name="Pitluck S."/>
            <person name="Thompson L.S."/>
            <person name="Brettin T."/>
            <person name="Bruce D."/>
            <person name="Detter J.C."/>
            <person name="Han C."/>
            <person name="Tapia R."/>
            <person name="Schmutz J."/>
            <person name="Larimer F."/>
            <person name="Land M."/>
            <person name="Hauser L."/>
            <person name="Kyrpides N."/>
            <person name="Mikhailova N."/>
            <person name="Bryant D.A."/>
            <person name="Hanada S."/>
            <person name="Tsukatani Y."/>
            <person name="Richardson P."/>
        </authorList>
    </citation>
    <scope>NUCLEOTIDE SEQUENCE [LARGE SCALE GENOMIC DNA]</scope>
    <source>
        <strain evidence="5">DSM 13941 / HLO8</strain>
    </source>
</reference>
<accession>A7NJ58</accession>
<gene>
    <name evidence="4" type="ordered locus">Rcas_1429</name>
</gene>